<keyword evidence="1" id="KW-0732">Signal</keyword>
<evidence type="ECO:0000256" key="1">
    <source>
        <dbReference type="SAM" id="SignalP"/>
    </source>
</evidence>
<evidence type="ECO:0000313" key="3">
    <source>
        <dbReference type="EMBL" id="MYM57473.1"/>
    </source>
</evidence>
<dbReference type="RefSeq" id="WP_160975375.1">
    <property type="nucleotide sequence ID" value="NZ_WWEN01000011.1"/>
</dbReference>
<feature type="signal peptide" evidence="1">
    <location>
        <begin position="1"/>
        <end position="22"/>
    </location>
</feature>
<reference evidence="3 4" key="1">
    <citation type="submission" date="2020-01" db="EMBL/GenBank/DDBJ databases">
        <authorList>
            <person name="Chen S."/>
        </authorList>
    </citation>
    <scope>NUCLEOTIDE SEQUENCE [LARGE SCALE GENOMIC DNA]</scope>
    <source>
        <strain evidence="3 4">GS-10</strain>
    </source>
</reference>
<evidence type="ECO:0000313" key="4">
    <source>
        <dbReference type="Proteomes" id="UP000479043"/>
    </source>
</evidence>
<feature type="domain" description="DUF2059" evidence="2">
    <location>
        <begin position="88"/>
        <end position="145"/>
    </location>
</feature>
<dbReference type="Proteomes" id="UP000479043">
    <property type="component" value="Unassembled WGS sequence"/>
</dbReference>
<comment type="caution">
    <text evidence="3">The sequence shown here is derived from an EMBL/GenBank/DDBJ whole genome shotgun (WGS) entry which is preliminary data.</text>
</comment>
<keyword evidence="4" id="KW-1185">Reference proteome</keyword>
<feature type="chain" id="PRO_5026768187" evidence="1">
    <location>
        <begin position="23"/>
        <end position="177"/>
    </location>
</feature>
<gene>
    <name evidence="3" type="ORF">GR167_19305</name>
</gene>
<evidence type="ECO:0000259" key="2">
    <source>
        <dbReference type="Pfam" id="PF09832"/>
    </source>
</evidence>
<name>A0A6L8LPD1_9RHOB</name>
<dbReference type="Pfam" id="PF09832">
    <property type="entry name" value="DUF2059"/>
    <property type="match status" value="1"/>
</dbReference>
<dbReference type="EMBL" id="WWEN01000011">
    <property type="protein sequence ID" value="MYM57473.1"/>
    <property type="molecule type" value="Genomic_DNA"/>
</dbReference>
<proteinExistence type="predicted"/>
<sequence>MTHKYLLLAAFTAFSAPTVVLSDATEDATRIAEVTVTDELFQAAFRVQGPIIANAMENQLRNIGIQISDPEAFTKIVIEEMLAEITLDMQKAMVDYYLTNFSSDDLTGIRSFYESSPGRALLKKTPELMEFSAKQGAIAGQKAARAAGDRIADRIERERIQITEPSMLQKLLRALRN</sequence>
<organism evidence="3 4">
    <name type="scientific">Thalassovita mangrovi</name>
    <dbReference type="NCBI Taxonomy" id="2692236"/>
    <lineage>
        <taxon>Bacteria</taxon>
        <taxon>Pseudomonadati</taxon>
        <taxon>Pseudomonadota</taxon>
        <taxon>Alphaproteobacteria</taxon>
        <taxon>Rhodobacterales</taxon>
        <taxon>Roseobacteraceae</taxon>
        <taxon>Thalassovita</taxon>
    </lineage>
</organism>
<accession>A0A6L8LPD1</accession>
<protein>
    <submittedName>
        <fullName evidence="3">DUF2059 domain-containing protein</fullName>
    </submittedName>
</protein>
<dbReference type="InterPro" id="IPR018637">
    <property type="entry name" value="DUF2059"/>
</dbReference>
<dbReference type="AlphaFoldDB" id="A0A6L8LPD1"/>